<sequence>MYKNIAITKVVLVTSMNYNTTEKDLRNFFADCGKITNIRFLNDKNDVPDGSAYVAFETHEMALKAYAKDDTCLRDRFLRVALNRTDAIEEIMTKKEDNLIDQPTDEKSQTNQELPSTKESKECEINEKLAKNKIKSHKDSDKEHKHHHKHKHHKHHKHKKHHENEPSSDEGIRYYTELPE</sequence>
<reference evidence="6 7" key="1">
    <citation type="submission" date="2024-04" db="EMBL/GenBank/DDBJ databases">
        <title>Tritrichomonas musculus Genome.</title>
        <authorList>
            <person name="Alves-Ferreira E."/>
            <person name="Grigg M."/>
            <person name="Lorenzi H."/>
            <person name="Galac M."/>
        </authorList>
    </citation>
    <scope>NUCLEOTIDE SEQUENCE [LARGE SCALE GENOMIC DNA]</scope>
    <source>
        <strain evidence="6 7">EAF2021</strain>
    </source>
</reference>
<dbReference type="PROSITE" id="PS50102">
    <property type="entry name" value="RRM"/>
    <property type="match status" value="1"/>
</dbReference>
<dbReference type="PANTHER" id="PTHR23236">
    <property type="entry name" value="EUKARYOTIC TRANSLATION INITIATION FACTOR 4B/4H"/>
    <property type="match status" value="1"/>
</dbReference>
<dbReference type="SMART" id="SM00360">
    <property type="entry name" value="RRM"/>
    <property type="match status" value="1"/>
</dbReference>
<dbReference type="InterPro" id="IPR000504">
    <property type="entry name" value="RRM_dom"/>
</dbReference>
<evidence type="ECO:0000313" key="6">
    <source>
        <dbReference type="EMBL" id="KAK8885832.1"/>
    </source>
</evidence>
<evidence type="ECO:0000256" key="1">
    <source>
        <dbReference type="ARBA" id="ARBA00022884"/>
    </source>
</evidence>
<dbReference type="EMBL" id="JAPFFF010000007">
    <property type="protein sequence ID" value="KAK8885832.1"/>
    <property type="molecule type" value="Genomic_DNA"/>
</dbReference>
<dbReference type="Gene3D" id="3.30.70.330">
    <property type="match status" value="1"/>
</dbReference>
<dbReference type="PANTHER" id="PTHR23236:SF92">
    <property type="entry name" value="POLYADENYLATE-BINDING PROTEIN 1"/>
    <property type="match status" value="1"/>
</dbReference>
<organism evidence="6 7">
    <name type="scientific">Tritrichomonas musculus</name>
    <dbReference type="NCBI Taxonomy" id="1915356"/>
    <lineage>
        <taxon>Eukaryota</taxon>
        <taxon>Metamonada</taxon>
        <taxon>Parabasalia</taxon>
        <taxon>Tritrichomonadida</taxon>
        <taxon>Tritrichomonadidae</taxon>
        <taxon>Tritrichomonas</taxon>
    </lineage>
</organism>
<evidence type="ECO:0000256" key="2">
    <source>
        <dbReference type="PROSITE-ProRule" id="PRU00176"/>
    </source>
</evidence>
<evidence type="ECO:0000313" key="7">
    <source>
        <dbReference type="Proteomes" id="UP001470230"/>
    </source>
</evidence>
<dbReference type="InterPro" id="IPR012677">
    <property type="entry name" value="Nucleotide-bd_a/b_plait_sf"/>
</dbReference>
<feature type="compositionally biased region" description="Basic residues" evidence="3">
    <location>
        <begin position="144"/>
        <end position="161"/>
    </location>
</feature>
<evidence type="ECO:0000256" key="3">
    <source>
        <dbReference type="SAM" id="MobiDB-lite"/>
    </source>
</evidence>
<feature type="compositionally biased region" description="Basic and acidic residues" evidence="3">
    <location>
        <begin position="116"/>
        <end position="130"/>
    </location>
</feature>
<feature type="compositionally biased region" description="Basic and acidic residues" evidence="3">
    <location>
        <begin position="95"/>
        <end position="108"/>
    </location>
</feature>
<proteinExistence type="predicted"/>
<dbReference type="SUPFAM" id="SSF54928">
    <property type="entry name" value="RNA-binding domain, RBD"/>
    <property type="match status" value="1"/>
</dbReference>
<feature type="domain" description="RRM" evidence="4">
    <location>
        <begin position="9"/>
        <end position="85"/>
    </location>
</feature>
<evidence type="ECO:0000313" key="5">
    <source>
        <dbReference type="EMBL" id="KAK8835082.1"/>
    </source>
</evidence>
<comment type="caution">
    <text evidence="6">The sequence shown here is derived from an EMBL/GenBank/DDBJ whole genome shotgun (WGS) entry which is preliminary data.</text>
</comment>
<dbReference type="Pfam" id="PF00076">
    <property type="entry name" value="RRM_1"/>
    <property type="match status" value="1"/>
</dbReference>
<feature type="region of interest" description="Disordered" evidence="3">
    <location>
        <begin position="95"/>
        <end position="180"/>
    </location>
</feature>
<protein>
    <recommendedName>
        <fullName evidence="4">RRM domain-containing protein</fullName>
    </recommendedName>
</protein>
<dbReference type="InterPro" id="IPR035979">
    <property type="entry name" value="RBD_domain_sf"/>
</dbReference>
<evidence type="ECO:0000259" key="4">
    <source>
        <dbReference type="PROSITE" id="PS50102"/>
    </source>
</evidence>
<dbReference type="EMBL" id="JAPFFF010000239">
    <property type="protein sequence ID" value="KAK8835082.1"/>
    <property type="molecule type" value="Genomic_DNA"/>
</dbReference>
<name>A0ABR2K3X8_9EUKA</name>
<dbReference type="CDD" id="cd00590">
    <property type="entry name" value="RRM_SF"/>
    <property type="match status" value="1"/>
</dbReference>
<dbReference type="Proteomes" id="UP001470230">
    <property type="component" value="Unassembled WGS sequence"/>
</dbReference>
<keyword evidence="1 2" id="KW-0694">RNA-binding</keyword>
<accession>A0ABR2K3X8</accession>
<gene>
    <name evidence="5" type="ORF">M9Y10_018121</name>
    <name evidence="6" type="ORF">M9Y10_041286</name>
</gene>
<keyword evidence="7" id="KW-1185">Reference proteome</keyword>